<keyword evidence="1" id="KW-0472">Membrane</keyword>
<evidence type="ECO:0000313" key="3">
    <source>
        <dbReference type="EMBL" id="WMT17132.1"/>
    </source>
</evidence>
<keyword evidence="1" id="KW-1133">Transmembrane helix</keyword>
<dbReference type="PANTHER" id="PTHR43265:SF1">
    <property type="entry name" value="ESTERASE ESTD"/>
    <property type="match status" value="1"/>
</dbReference>
<reference evidence="3 4" key="1">
    <citation type="submission" date="2023-08" db="EMBL/GenBank/DDBJ databases">
        <title>Complete Genome and Methylome dissection of Serratia fonticola NEB369.</title>
        <authorList>
            <person name="Fomenkov A."/>
            <person name="Roberts R.D."/>
        </authorList>
    </citation>
    <scope>NUCLEOTIDE SEQUENCE [LARGE SCALE GENOMIC DNA]</scope>
    <source>
        <strain evidence="3 4">NEB369</strain>
    </source>
</reference>
<keyword evidence="4" id="KW-1185">Reference proteome</keyword>
<dbReference type="EMBL" id="CP133586">
    <property type="protein sequence ID" value="WMT17132.1"/>
    <property type="molecule type" value="Genomic_DNA"/>
</dbReference>
<sequence>MSLNSLALKPIKLKRNFCYNRHDMRFNLGAAVNRYGIFGFCMVSFLIVFLLIRLSEFELSDDDHQRTITFEHHQDVLEGTLILPPGKISPPLILLVHGDGAQDRWSEGGYIPLVKFLVAQGIAVYSWDKPGVGASSGNWLAQTLPDRADEAASALRRLKQEPEFKHSDIGFLGFSQAGWVVPKASQQVKTDFAILVGAAINWRAQGIYYTGQRLQSEGLSAENIVKAQAREAAAFDRQFTQEEAASPCISRCTRQDFERRNSQADARKEISAMQTPVMILMGADDRNVDPHETIAVWSEELPAKTPHCIRLVAEATHGLLRSEWFDYQLSSQWPWWKQGGFLLSGQHAYSAGSLRAISDWILSQQCHE</sequence>
<dbReference type="Proteomes" id="UP001235341">
    <property type="component" value="Chromosome"/>
</dbReference>
<name>A0ABY9PVT8_SERFO</name>
<accession>A0ABY9PVT8</accession>
<evidence type="ECO:0000259" key="2">
    <source>
        <dbReference type="Pfam" id="PF12146"/>
    </source>
</evidence>
<feature type="transmembrane region" description="Helical" evidence="1">
    <location>
        <begin position="35"/>
        <end position="52"/>
    </location>
</feature>
<proteinExistence type="predicted"/>
<evidence type="ECO:0000313" key="4">
    <source>
        <dbReference type="Proteomes" id="UP001235341"/>
    </source>
</evidence>
<dbReference type="PANTHER" id="PTHR43265">
    <property type="entry name" value="ESTERASE ESTD"/>
    <property type="match status" value="1"/>
</dbReference>
<evidence type="ECO:0000256" key="1">
    <source>
        <dbReference type="SAM" id="Phobius"/>
    </source>
</evidence>
<feature type="domain" description="Serine aminopeptidase S33" evidence="2">
    <location>
        <begin position="93"/>
        <end position="320"/>
    </location>
</feature>
<keyword evidence="3" id="KW-0378">Hydrolase</keyword>
<dbReference type="InterPro" id="IPR022742">
    <property type="entry name" value="Hydrolase_4"/>
</dbReference>
<protein>
    <submittedName>
        <fullName evidence="3">Alpha/beta fold hydrolase</fullName>
    </submittedName>
</protein>
<dbReference type="RefSeq" id="WP_309206667.1">
    <property type="nucleotide sequence ID" value="NZ_CP133586.1"/>
</dbReference>
<dbReference type="Gene3D" id="3.40.50.1820">
    <property type="entry name" value="alpha/beta hydrolase"/>
    <property type="match status" value="1"/>
</dbReference>
<dbReference type="InterPro" id="IPR029058">
    <property type="entry name" value="AB_hydrolase_fold"/>
</dbReference>
<dbReference type="InterPro" id="IPR053145">
    <property type="entry name" value="AB_hydrolase_Est10"/>
</dbReference>
<dbReference type="GO" id="GO:0016787">
    <property type="term" value="F:hydrolase activity"/>
    <property type="evidence" value="ECO:0007669"/>
    <property type="project" value="UniProtKB-KW"/>
</dbReference>
<keyword evidence="1" id="KW-0812">Transmembrane</keyword>
<organism evidence="3 4">
    <name type="scientific">Serratia fonticola</name>
    <dbReference type="NCBI Taxonomy" id="47917"/>
    <lineage>
        <taxon>Bacteria</taxon>
        <taxon>Pseudomonadati</taxon>
        <taxon>Pseudomonadota</taxon>
        <taxon>Gammaproteobacteria</taxon>
        <taxon>Enterobacterales</taxon>
        <taxon>Yersiniaceae</taxon>
        <taxon>Serratia</taxon>
    </lineage>
</organism>
<dbReference type="SUPFAM" id="SSF53474">
    <property type="entry name" value="alpha/beta-Hydrolases"/>
    <property type="match status" value="1"/>
</dbReference>
<dbReference type="Pfam" id="PF12146">
    <property type="entry name" value="Hydrolase_4"/>
    <property type="match status" value="1"/>
</dbReference>
<gene>
    <name evidence="3" type="ORF">RFB13_12755</name>
</gene>